<sequence>MFCYFRYRRKLSVAAQNEDAASSSPAAVLAKWPETCLLVACWLGRHELVKALIERGTNIFVRENDGRFENAISFIFIRPHLNLNNQKLISLIFQNSITFGGVCQ</sequence>
<keyword evidence="2" id="KW-1185">Reference proteome</keyword>
<organism evidence="1 2">
    <name type="scientific">Microctonus hyperodae</name>
    <name type="common">Parasitoid wasp</name>
    <dbReference type="NCBI Taxonomy" id="165561"/>
    <lineage>
        <taxon>Eukaryota</taxon>
        <taxon>Metazoa</taxon>
        <taxon>Ecdysozoa</taxon>
        <taxon>Arthropoda</taxon>
        <taxon>Hexapoda</taxon>
        <taxon>Insecta</taxon>
        <taxon>Pterygota</taxon>
        <taxon>Neoptera</taxon>
        <taxon>Endopterygota</taxon>
        <taxon>Hymenoptera</taxon>
        <taxon>Apocrita</taxon>
        <taxon>Ichneumonoidea</taxon>
        <taxon>Braconidae</taxon>
        <taxon>Euphorinae</taxon>
        <taxon>Microctonus</taxon>
    </lineage>
</organism>
<name>A0AA39G642_MICHY</name>
<protein>
    <submittedName>
        <fullName evidence="1">Uncharacterized protein</fullName>
    </submittedName>
</protein>
<gene>
    <name evidence="1" type="ORF">PV327_000176</name>
</gene>
<dbReference type="EMBL" id="JAQQBR010000001">
    <property type="protein sequence ID" value="KAK0182001.1"/>
    <property type="molecule type" value="Genomic_DNA"/>
</dbReference>
<evidence type="ECO:0000313" key="1">
    <source>
        <dbReference type="EMBL" id="KAK0182001.1"/>
    </source>
</evidence>
<dbReference type="InterPro" id="IPR036770">
    <property type="entry name" value="Ankyrin_rpt-contain_sf"/>
</dbReference>
<dbReference type="AlphaFoldDB" id="A0AA39G642"/>
<proteinExistence type="predicted"/>
<dbReference type="Proteomes" id="UP001168972">
    <property type="component" value="Unassembled WGS sequence"/>
</dbReference>
<comment type="caution">
    <text evidence="1">The sequence shown here is derived from an EMBL/GenBank/DDBJ whole genome shotgun (WGS) entry which is preliminary data.</text>
</comment>
<reference evidence="1" key="1">
    <citation type="journal article" date="2023" name="bioRxiv">
        <title>Scaffold-level genome assemblies of two parasitoid biocontrol wasps reveal the parthenogenesis mechanism and an associated novel virus.</title>
        <authorList>
            <person name="Inwood S."/>
            <person name="Skelly J."/>
            <person name="Guhlin J."/>
            <person name="Harrop T."/>
            <person name="Goldson S."/>
            <person name="Dearden P."/>
        </authorList>
    </citation>
    <scope>NUCLEOTIDE SEQUENCE</scope>
    <source>
        <strain evidence="1">Lincoln</strain>
        <tissue evidence="1">Whole body</tissue>
    </source>
</reference>
<reference evidence="1" key="2">
    <citation type="submission" date="2023-03" db="EMBL/GenBank/DDBJ databases">
        <authorList>
            <person name="Inwood S.N."/>
            <person name="Skelly J.G."/>
            <person name="Guhlin J."/>
            <person name="Harrop T.W.R."/>
            <person name="Goldson S.G."/>
            <person name="Dearden P.K."/>
        </authorList>
    </citation>
    <scope>NUCLEOTIDE SEQUENCE</scope>
    <source>
        <strain evidence="1">Lincoln</strain>
        <tissue evidence="1">Whole body</tissue>
    </source>
</reference>
<dbReference type="Gene3D" id="1.25.40.20">
    <property type="entry name" value="Ankyrin repeat-containing domain"/>
    <property type="match status" value="1"/>
</dbReference>
<evidence type="ECO:0000313" key="2">
    <source>
        <dbReference type="Proteomes" id="UP001168972"/>
    </source>
</evidence>
<dbReference type="SUPFAM" id="SSF48403">
    <property type="entry name" value="Ankyrin repeat"/>
    <property type="match status" value="1"/>
</dbReference>
<accession>A0AA39G642</accession>